<feature type="transmembrane region" description="Helical" evidence="6">
    <location>
        <begin position="77"/>
        <end position="95"/>
    </location>
</feature>
<evidence type="ECO:0000256" key="5">
    <source>
        <dbReference type="ARBA" id="ARBA00023136"/>
    </source>
</evidence>
<dbReference type="InterPro" id="IPR006696">
    <property type="entry name" value="DUF423"/>
</dbReference>
<keyword evidence="5 6" id="KW-0472">Membrane</keyword>
<keyword evidence="8" id="KW-1185">Reference proteome</keyword>
<evidence type="ECO:0000256" key="1">
    <source>
        <dbReference type="ARBA" id="ARBA00004141"/>
    </source>
</evidence>
<evidence type="ECO:0000256" key="3">
    <source>
        <dbReference type="ARBA" id="ARBA00022692"/>
    </source>
</evidence>
<gene>
    <name evidence="7" type="ORF">DB32_004855</name>
</gene>
<dbReference type="EMBL" id="CP011125">
    <property type="protein sequence ID" value="AKF07706.1"/>
    <property type="molecule type" value="Genomic_DNA"/>
</dbReference>
<sequence>MDRVLVILSGVFGFLGVGLGAFGAHGLRRSLEGLEDAARRLEWWETAARYHLIHALAIAFCAWLASRGEGLGARAAGLCFAAGIVVFSGSLYTMTITGVRWLGAVTPFGGLFLMAGWACVIWAALRP</sequence>
<evidence type="ECO:0008006" key="9">
    <source>
        <dbReference type="Google" id="ProtNLM"/>
    </source>
</evidence>
<evidence type="ECO:0000313" key="8">
    <source>
        <dbReference type="Proteomes" id="UP000034883"/>
    </source>
</evidence>
<dbReference type="KEGG" id="samy:DB32_004855"/>
<reference evidence="7 8" key="1">
    <citation type="submission" date="2015-03" db="EMBL/GenBank/DDBJ databases">
        <title>Genome assembly of Sandaracinus amylolyticus DSM 53668.</title>
        <authorList>
            <person name="Sharma G."/>
            <person name="Subramanian S."/>
        </authorList>
    </citation>
    <scope>NUCLEOTIDE SEQUENCE [LARGE SCALE GENOMIC DNA]</scope>
    <source>
        <strain evidence="7 8">DSM 53668</strain>
    </source>
</reference>
<evidence type="ECO:0000256" key="4">
    <source>
        <dbReference type="ARBA" id="ARBA00022989"/>
    </source>
</evidence>
<name>A0A0F6W534_9BACT</name>
<dbReference type="Pfam" id="PF04241">
    <property type="entry name" value="DUF423"/>
    <property type="match status" value="1"/>
</dbReference>
<dbReference type="STRING" id="927083.DB32_004855"/>
<proteinExistence type="inferred from homology"/>
<keyword evidence="4 6" id="KW-1133">Transmembrane helix</keyword>
<dbReference type="PANTHER" id="PTHR43461:SF1">
    <property type="entry name" value="TRANSMEMBRANE PROTEIN 256"/>
    <property type="match status" value="1"/>
</dbReference>
<evidence type="ECO:0000313" key="7">
    <source>
        <dbReference type="EMBL" id="AKF07706.1"/>
    </source>
</evidence>
<evidence type="ECO:0000256" key="6">
    <source>
        <dbReference type="SAM" id="Phobius"/>
    </source>
</evidence>
<feature type="transmembrane region" description="Helical" evidence="6">
    <location>
        <begin position="101"/>
        <end position="125"/>
    </location>
</feature>
<dbReference type="GO" id="GO:0005886">
    <property type="term" value="C:plasma membrane"/>
    <property type="evidence" value="ECO:0007669"/>
    <property type="project" value="TreeGrafter"/>
</dbReference>
<keyword evidence="3 6" id="KW-0812">Transmembrane</keyword>
<comment type="subcellular location">
    <subcellularLocation>
        <location evidence="1">Membrane</location>
        <topology evidence="1">Multi-pass membrane protein</topology>
    </subcellularLocation>
</comment>
<feature type="transmembrane region" description="Helical" evidence="6">
    <location>
        <begin position="47"/>
        <end position="65"/>
    </location>
</feature>
<dbReference type="AlphaFoldDB" id="A0A0F6W534"/>
<organism evidence="7 8">
    <name type="scientific">Sandaracinus amylolyticus</name>
    <dbReference type="NCBI Taxonomy" id="927083"/>
    <lineage>
        <taxon>Bacteria</taxon>
        <taxon>Pseudomonadati</taxon>
        <taxon>Myxococcota</taxon>
        <taxon>Polyangia</taxon>
        <taxon>Polyangiales</taxon>
        <taxon>Sandaracinaceae</taxon>
        <taxon>Sandaracinus</taxon>
    </lineage>
</organism>
<protein>
    <recommendedName>
        <fullName evidence="9">DUF423 domain-containing protein</fullName>
    </recommendedName>
</protein>
<evidence type="ECO:0000256" key="2">
    <source>
        <dbReference type="ARBA" id="ARBA00009694"/>
    </source>
</evidence>
<dbReference type="Proteomes" id="UP000034883">
    <property type="component" value="Chromosome"/>
</dbReference>
<dbReference type="RefSeq" id="WP_053234933.1">
    <property type="nucleotide sequence ID" value="NZ_CP011125.1"/>
</dbReference>
<accession>A0A0F6W534</accession>
<dbReference type="PANTHER" id="PTHR43461">
    <property type="entry name" value="TRANSMEMBRANE PROTEIN 256"/>
    <property type="match status" value="1"/>
</dbReference>
<comment type="similarity">
    <text evidence="2">Belongs to the UPF0382 family.</text>
</comment>